<reference evidence="4 5" key="1">
    <citation type="submission" date="2019-07" db="EMBL/GenBank/DDBJ databases">
        <title>Deinococcus detaillus sp. nov., isolated from humus soil in Antarctica.</title>
        <authorList>
            <person name="Zhang K."/>
        </authorList>
    </citation>
    <scope>NUCLEOTIDE SEQUENCE [LARGE SCALE GENOMIC DNA]</scope>
    <source>
        <strain evidence="4 5">H1</strain>
    </source>
</reference>
<dbReference type="Pfam" id="PF02397">
    <property type="entry name" value="Bac_transf"/>
    <property type="match status" value="1"/>
</dbReference>
<gene>
    <name evidence="4" type="ORF">FNU79_15120</name>
</gene>
<dbReference type="Proteomes" id="UP000316092">
    <property type="component" value="Unassembled WGS sequence"/>
</dbReference>
<feature type="transmembrane region" description="Helical" evidence="2">
    <location>
        <begin position="20"/>
        <end position="39"/>
    </location>
</feature>
<feature type="transmembrane region" description="Helical" evidence="2">
    <location>
        <begin position="45"/>
        <end position="63"/>
    </location>
</feature>
<feature type="domain" description="Bacterial sugar transferase" evidence="3">
    <location>
        <begin position="230"/>
        <end position="412"/>
    </location>
</feature>
<keyword evidence="2" id="KW-0472">Membrane</keyword>
<keyword evidence="2" id="KW-0812">Transmembrane</keyword>
<feature type="transmembrane region" description="Helical" evidence="2">
    <location>
        <begin position="235"/>
        <end position="258"/>
    </location>
</feature>
<organism evidence="4 5">
    <name type="scientific">Deinococcus detaillensis</name>
    <dbReference type="NCBI Taxonomy" id="2592048"/>
    <lineage>
        <taxon>Bacteria</taxon>
        <taxon>Thermotogati</taxon>
        <taxon>Deinococcota</taxon>
        <taxon>Deinococci</taxon>
        <taxon>Deinococcales</taxon>
        <taxon>Deinococcaceae</taxon>
        <taxon>Deinococcus</taxon>
    </lineage>
</organism>
<comment type="caution">
    <text evidence="4">The sequence shown here is derived from an EMBL/GenBank/DDBJ whole genome shotgun (WGS) entry which is preliminary data.</text>
</comment>
<feature type="transmembrane region" description="Helical" evidence="2">
    <location>
        <begin position="75"/>
        <end position="96"/>
    </location>
</feature>
<feature type="transmembrane region" description="Helical" evidence="2">
    <location>
        <begin position="102"/>
        <end position="123"/>
    </location>
</feature>
<proteinExistence type="inferred from homology"/>
<evidence type="ECO:0000256" key="1">
    <source>
        <dbReference type="ARBA" id="ARBA00006464"/>
    </source>
</evidence>
<evidence type="ECO:0000259" key="3">
    <source>
        <dbReference type="Pfam" id="PF02397"/>
    </source>
</evidence>
<comment type="similarity">
    <text evidence="1">Belongs to the bacterial sugar transferase family.</text>
</comment>
<name>A0A553UML1_9DEIO</name>
<evidence type="ECO:0000256" key="2">
    <source>
        <dbReference type="SAM" id="Phobius"/>
    </source>
</evidence>
<sequence length="418" mass="47379">MISRLHPSIQTRSRSRLFNLLAWSDLALAIGMSVMGALLFSYDRVWVALCIWLISSLIAWILTRGPRRTLALDPYARAVSTPLLTLPLVWCLGQVADLNMPLLSPMPLLLFWGVGMGVARLVFRRQMPPVLLGVCSGETNLLPSESRVHYVRLEHPDEIRLAEIDALLFDSRYALTPEWRKLILQAQTAGTPILTLAELNEELYGRVALEDLHITGLKTVESHDTYAVVKQVLDVMAVFLSLPILLPISLIVALLVAFDTGRPILFLQWRIGERGKPFRIVKFRTMKRDSESNGAAFASVGDLRVTQLGYLLRKYRLDEIPQFLNVLRGEMSIIGPRPEQKAFVEEFERKIDFYAVRHLVKPGITGWAQVMQGYAAGADETLEKLRYDIFYIRNFSFWLDARIVAKTVWTILTGFGAR</sequence>
<accession>A0A553UML1</accession>
<keyword evidence="5" id="KW-1185">Reference proteome</keyword>
<dbReference type="AlphaFoldDB" id="A0A553UML1"/>
<keyword evidence="2" id="KW-1133">Transmembrane helix</keyword>
<evidence type="ECO:0000313" key="5">
    <source>
        <dbReference type="Proteomes" id="UP000316092"/>
    </source>
</evidence>
<dbReference type="GO" id="GO:0016780">
    <property type="term" value="F:phosphotransferase activity, for other substituted phosphate groups"/>
    <property type="evidence" value="ECO:0007669"/>
    <property type="project" value="TreeGrafter"/>
</dbReference>
<dbReference type="EMBL" id="VKDB01000022">
    <property type="protein sequence ID" value="TSA81458.1"/>
    <property type="molecule type" value="Genomic_DNA"/>
</dbReference>
<dbReference type="InterPro" id="IPR003362">
    <property type="entry name" value="Bact_transf"/>
</dbReference>
<dbReference type="PANTHER" id="PTHR30576">
    <property type="entry name" value="COLANIC BIOSYNTHESIS UDP-GLUCOSE LIPID CARRIER TRANSFERASE"/>
    <property type="match status" value="1"/>
</dbReference>
<dbReference type="OrthoDB" id="9808602at2"/>
<dbReference type="PANTHER" id="PTHR30576:SF0">
    <property type="entry name" value="UNDECAPRENYL-PHOSPHATE N-ACETYLGALACTOSAMINYL 1-PHOSPHATE TRANSFERASE-RELATED"/>
    <property type="match status" value="1"/>
</dbReference>
<evidence type="ECO:0000313" key="4">
    <source>
        <dbReference type="EMBL" id="TSA81458.1"/>
    </source>
</evidence>
<protein>
    <recommendedName>
        <fullName evidence="3">Bacterial sugar transferase domain-containing protein</fullName>
    </recommendedName>
</protein>